<evidence type="ECO:0000313" key="3">
    <source>
        <dbReference type="Proteomes" id="UP001595816"/>
    </source>
</evidence>
<dbReference type="InterPro" id="IPR021487">
    <property type="entry name" value="DUF3140"/>
</dbReference>
<dbReference type="EMBL" id="JBHSAY010000035">
    <property type="protein sequence ID" value="MFC4136894.1"/>
    <property type="molecule type" value="Genomic_DNA"/>
</dbReference>
<evidence type="ECO:0000313" key="2">
    <source>
        <dbReference type="EMBL" id="MFC4136894.1"/>
    </source>
</evidence>
<feature type="region of interest" description="Disordered" evidence="1">
    <location>
        <begin position="1"/>
        <end position="38"/>
    </location>
</feature>
<protein>
    <submittedName>
        <fullName evidence="2">DUF3140 domain-containing protein</fullName>
    </submittedName>
</protein>
<sequence length="100" mass="11063">MNRNSRQLRDSLAASPSVYGQEALGVPREEPEGDPGDLGWRVVEVLGKRRTDVTEADVEVMARTIGLIEIRLANPPTRDSDAEQWRRGLMLLGHDPLDSG</sequence>
<organism evidence="2 3">
    <name type="scientific">Hamadaea flava</name>
    <dbReference type="NCBI Taxonomy" id="1742688"/>
    <lineage>
        <taxon>Bacteria</taxon>
        <taxon>Bacillati</taxon>
        <taxon>Actinomycetota</taxon>
        <taxon>Actinomycetes</taxon>
        <taxon>Micromonosporales</taxon>
        <taxon>Micromonosporaceae</taxon>
        <taxon>Hamadaea</taxon>
    </lineage>
</organism>
<keyword evidence="3" id="KW-1185">Reference proteome</keyword>
<dbReference type="RefSeq" id="WP_253762065.1">
    <property type="nucleotide sequence ID" value="NZ_JAMZDZ010000001.1"/>
</dbReference>
<evidence type="ECO:0000256" key="1">
    <source>
        <dbReference type="SAM" id="MobiDB-lite"/>
    </source>
</evidence>
<proteinExistence type="predicted"/>
<dbReference type="Pfam" id="PF11338">
    <property type="entry name" value="DUF3140"/>
    <property type="match status" value="1"/>
</dbReference>
<dbReference type="Proteomes" id="UP001595816">
    <property type="component" value="Unassembled WGS sequence"/>
</dbReference>
<accession>A0ABV8M2F8</accession>
<name>A0ABV8M2F8_9ACTN</name>
<reference evidence="3" key="1">
    <citation type="journal article" date="2019" name="Int. J. Syst. Evol. Microbiol.">
        <title>The Global Catalogue of Microorganisms (GCM) 10K type strain sequencing project: providing services to taxonomists for standard genome sequencing and annotation.</title>
        <authorList>
            <consortium name="The Broad Institute Genomics Platform"/>
            <consortium name="The Broad Institute Genome Sequencing Center for Infectious Disease"/>
            <person name="Wu L."/>
            <person name="Ma J."/>
        </authorList>
    </citation>
    <scope>NUCLEOTIDE SEQUENCE [LARGE SCALE GENOMIC DNA]</scope>
    <source>
        <strain evidence="3">CGMCC 4.7289</strain>
    </source>
</reference>
<gene>
    <name evidence="2" type="ORF">ACFOZ4_40350</name>
</gene>
<comment type="caution">
    <text evidence="2">The sequence shown here is derived from an EMBL/GenBank/DDBJ whole genome shotgun (WGS) entry which is preliminary data.</text>
</comment>